<keyword evidence="1" id="KW-0472">Membrane</keyword>
<protein>
    <submittedName>
        <fullName evidence="2">Uncharacterized protein</fullName>
    </submittedName>
</protein>
<dbReference type="PATRIC" id="fig|907488.3.peg.830"/>
<dbReference type="EMBL" id="AEJM01000016">
    <property type="protein sequence ID" value="EGY34452.1"/>
    <property type="molecule type" value="Genomic_DNA"/>
</dbReference>
<feature type="transmembrane region" description="Helical" evidence="1">
    <location>
        <begin position="12"/>
        <end position="31"/>
    </location>
</feature>
<keyword evidence="1" id="KW-1133">Transmembrane helix</keyword>
<sequence>MAVEKLTKKRLIQIVIMLIILLSAFFHRMFYYEANETPQSSLKTLEKNTALSEHN</sequence>
<dbReference type="RefSeq" id="WP_005556882.1">
    <property type="nucleotide sequence ID" value="NZ_AEJM01000016.1"/>
</dbReference>
<dbReference type="Proteomes" id="UP000005508">
    <property type="component" value="Unassembled WGS sequence"/>
</dbReference>
<proteinExistence type="predicted"/>
<evidence type="ECO:0000313" key="2">
    <source>
        <dbReference type="EMBL" id="EGY34452.1"/>
    </source>
</evidence>
<evidence type="ECO:0000256" key="1">
    <source>
        <dbReference type="SAM" id="Phobius"/>
    </source>
</evidence>
<dbReference type="AlphaFoldDB" id="G4A7P8"/>
<gene>
    <name evidence="2" type="ORF">SC1083_0844</name>
</gene>
<accession>G4A7P8</accession>
<name>G4A7P8_AGGAC</name>
<comment type="caution">
    <text evidence="2">The sequence shown here is derived from an EMBL/GenBank/DDBJ whole genome shotgun (WGS) entry which is preliminary data.</text>
</comment>
<keyword evidence="1" id="KW-0812">Transmembrane</keyword>
<evidence type="ECO:0000313" key="3">
    <source>
        <dbReference type="Proteomes" id="UP000005508"/>
    </source>
</evidence>
<organism evidence="2 3">
    <name type="scientific">Aggregatibacter actinomycetemcomitans serotype e str. SC1083</name>
    <dbReference type="NCBI Taxonomy" id="907488"/>
    <lineage>
        <taxon>Bacteria</taxon>
        <taxon>Pseudomonadati</taxon>
        <taxon>Pseudomonadota</taxon>
        <taxon>Gammaproteobacteria</taxon>
        <taxon>Pasteurellales</taxon>
        <taxon>Pasteurellaceae</taxon>
        <taxon>Aggregatibacter</taxon>
    </lineage>
</organism>
<reference evidence="2 3" key="1">
    <citation type="submission" date="2010-10" db="EMBL/GenBank/DDBJ databases">
        <authorList>
            <person name="Chen C."/>
            <person name="Kittichotirat W."/>
            <person name="Asikainen S."/>
            <person name="Bumgarner R."/>
        </authorList>
    </citation>
    <scope>NUCLEOTIDE SEQUENCE [LARGE SCALE GENOMIC DNA]</scope>
    <source>
        <strain evidence="2 3">SC1083</strain>
    </source>
</reference>